<feature type="region of interest" description="Disordered" evidence="1">
    <location>
        <begin position="1"/>
        <end position="60"/>
    </location>
</feature>
<dbReference type="AlphaFoldDB" id="X1M5U8"/>
<accession>X1M5U8</accession>
<feature type="compositionally biased region" description="Gly residues" evidence="1">
    <location>
        <begin position="34"/>
        <end position="44"/>
    </location>
</feature>
<reference evidence="2" key="1">
    <citation type="journal article" date="2014" name="Front. Microbiol.">
        <title>High frequency of phylogenetically diverse reductive dehalogenase-homologous genes in deep subseafloor sedimentary metagenomes.</title>
        <authorList>
            <person name="Kawai M."/>
            <person name="Futagami T."/>
            <person name="Toyoda A."/>
            <person name="Takaki Y."/>
            <person name="Nishi S."/>
            <person name="Hori S."/>
            <person name="Arai W."/>
            <person name="Tsubouchi T."/>
            <person name="Morono Y."/>
            <person name="Uchiyama I."/>
            <person name="Ito T."/>
            <person name="Fujiyama A."/>
            <person name="Inagaki F."/>
            <person name="Takami H."/>
        </authorList>
    </citation>
    <scope>NUCLEOTIDE SEQUENCE</scope>
    <source>
        <strain evidence="2">Expedition CK06-06</strain>
    </source>
</reference>
<organism evidence="2">
    <name type="scientific">marine sediment metagenome</name>
    <dbReference type="NCBI Taxonomy" id="412755"/>
    <lineage>
        <taxon>unclassified sequences</taxon>
        <taxon>metagenomes</taxon>
        <taxon>ecological metagenomes</taxon>
    </lineage>
</organism>
<gene>
    <name evidence="2" type="ORF">S06H3_02505</name>
</gene>
<comment type="caution">
    <text evidence="2">The sequence shown here is derived from an EMBL/GenBank/DDBJ whole genome shotgun (WGS) entry which is preliminary data.</text>
</comment>
<protein>
    <submittedName>
        <fullName evidence="2">Uncharacterized protein</fullName>
    </submittedName>
</protein>
<evidence type="ECO:0000256" key="1">
    <source>
        <dbReference type="SAM" id="MobiDB-lite"/>
    </source>
</evidence>
<proteinExistence type="predicted"/>
<sequence length="80" mass="8553">MGELPANRRRRKGLKEADKKRAPGAPKKSRGKKGVGGEPGGVSTGGVTKLTPQEQQELDESLKELRKQLDEEDSADIGGV</sequence>
<name>X1M5U8_9ZZZZ</name>
<dbReference type="EMBL" id="BARV01000743">
    <property type="protein sequence ID" value="GAI01754.1"/>
    <property type="molecule type" value="Genomic_DNA"/>
</dbReference>
<evidence type="ECO:0000313" key="2">
    <source>
        <dbReference type="EMBL" id="GAI01754.1"/>
    </source>
</evidence>